<dbReference type="Proteomes" id="UP000050454">
    <property type="component" value="Unassembled WGS sequence"/>
</dbReference>
<organism evidence="8 9">
    <name type="scientific">Jiulongibacter sediminis</name>
    <dbReference type="NCBI Taxonomy" id="1605367"/>
    <lineage>
        <taxon>Bacteria</taxon>
        <taxon>Pseudomonadati</taxon>
        <taxon>Bacteroidota</taxon>
        <taxon>Cytophagia</taxon>
        <taxon>Cytophagales</taxon>
        <taxon>Leadbetterellaceae</taxon>
        <taxon>Jiulongibacter</taxon>
    </lineage>
</organism>
<dbReference type="PROSITE" id="PS51007">
    <property type="entry name" value="CYTC"/>
    <property type="match status" value="1"/>
</dbReference>
<dbReference type="Pfam" id="PF21342">
    <property type="entry name" value="SoxA-TsdA_cyt-c"/>
    <property type="match status" value="1"/>
</dbReference>
<dbReference type="InterPro" id="IPR036909">
    <property type="entry name" value="Cyt_c-like_dom_sf"/>
</dbReference>
<reference evidence="8 9" key="1">
    <citation type="submission" date="2015-07" db="EMBL/GenBank/DDBJ databases">
        <title>The draft genome sequence of Leadbetterella sp. JN14-9.</title>
        <authorList>
            <person name="Liu Y."/>
            <person name="Du J."/>
            <person name="Shao Z."/>
        </authorList>
    </citation>
    <scope>NUCLEOTIDE SEQUENCE [LARGE SCALE GENOMIC DNA]</scope>
    <source>
        <strain evidence="8 9">JN14-9</strain>
    </source>
</reference>
<sequence length="344" mass="38676">MKQEEILAQKVSSGLSILKLLIVFTLVLVPVIFMYFTVGNAWPKVEEKAEAPSEIYVPEPKLAKAPSAWRMEKDENAELLEYGKELIANTAYYIGFNGIKKHSTNGLNCQNCHLEAGAKAWGNNYLSVASTYPKIRKRSGKMTDVYDRINGCLQRSLNGTPMDSTEYEMKAMAAYIQWLGQDVPRGKTAEGSKIYPLEFMDRAADPVKGKAIYEAKCVSCHMADGQGILAENSRSYTYPPLWGKHSYNDGAGLYRISKFAGYVKMNMPFGVSHQNPQLSDEEAWDLAAFVDSMPRPEKDKSKDWPKIADKPIDHPFGPYADPFSEEQHKYGPFKPIQEWYAGNP</sequence>
<dbReference type="AlphaFoldDB" id="A0A0P7C5N4"/>
<dbReference type="PANTHER" id="PTHR35008">
    <property type="entry name" value="BLL4482 PROTEIN-RELATED"/>
    <property type="match status" value="1"/>
</dbReference>
<evidence type="ECO:0000313" key="8">
    <source>
        <dbReference type="EMBL" id="KPM50125.1"/>
    </source>
</evidence>
<keyword evidence="3 4" id="KW-0408">Iron</keyword>
<keyword evidence="6" id="KW-1133">Transmembrane helix</keyword>
<dbReference type="Gene3D" id="1.10.760.10">
    <property type="entry name" value="Cytochrome c-like domain"/>
    <property type="match status" value="2"/>
</dbReference>
<dbReference type="GO" id="GO:0020037">
    <property type="term" value="F:heme binding"/>
    <property type="evidence" value="ECO:0007669"/>
    <property type="project" value="InterPro"/>
</dbReference>
<dbReference type="InterPro" id="IPR051459">
    <property type="entry name" value="Cytochrome_c-type_DH"/>
</dbReference>
<evidence type="ECO:0000256" key="5">
    <source>
        <dbReference type="SAM" id="MobiDB-lite"/>
    </source>
</evidence>
<keyword evidence="6" id="KW-0472">Membrane</keyword>
<evidence type="ECO:0000256" key="4">
    <source>
        <dbReference type="PROSITE-ProRule" id="PRU00433"/>
    </source>
</evidence>
<dbReference type="RefSeq" id="WP_055145076.1">
    <property type="nucleotide sequence ID" value="NZ_JXSZ01000005.1"/>
</dbReference>
<feature type="compositionally biased region" description="Basic and acidic residues" evidence="5">
    <location>
        <begin position="295"/>
        <end position="313"/>
    </location>
</feature>
<dbReference type="STRING" id="1605367.AFM12_02415"/>
<evidence type="ECO:0000256" key="6">
    <source>
        <dbReference type="SAM" id="Phobius"/>
    </source>
</evidence>
<evidence type="ECO:0000256" key="2">
    <source>
        <dbReference type="ARBA" id="ARBA00022723"/>
    </source>
</evidence>
<dbReference type="EMBL" id="LGTQ01000005">
    <property type="protein sequence ID" value="KPM50125.1"/>
    <property type="molecule type" value="Genomic_DNA"/>
</dbReference>
<evidence type="ECO:0000256" key="3">
    <source>
        <dbReference type="ARBA" id="ARBA00023004"/>
    </source>
</evidence>
<evidence type="ECO:0000256" key="1">
    <source>
        <dbReference type="ARBA" id="ARBA00022617"/>
    </source>
</evidence>
<dbReference type="InterPro" id="IPR009056">
    <property type="entry name" value="Cyt_c-like_dom"/>
</dbReference>
<dbReference type="GO" id="GO:0046872">
    <property type="term" value="F:metal ion binding"/>
    <property type="evidence" value="ECO:0007669"/>
    <property type="project" value="UniProtKB-KW"/>
</dbReference>
<evidence type="ECO:0000259" key="7">
    <source>
        <dbReference type="PROSITE" id="PS51007"/>
    </source>
</evidence>
<evidence type="ECO:0000313" key="9">
    <source>
        <dbReference type="Proteomes" id="UP000050454"/>
    </source>
</evidence>
<dbReference type="PATRIC" id="fig|1605367.3.peg.1826"/>
<protein>
    <submittedName>
        <fullName evidence="8">Cytochrome C</fullName>
    </submittedName>
</protein>
<feature type="domain" description="Cytochrome c" evidence="7">
    <location>
        <begin position="204"/>
        <end position="294"/>
    </location>
</feature>
<dbReference type="SUPFAM" id="SSF46626">
    <property type="entry name" value="Cytochrome c"/>
    <property type="match status" value="2"/>
</dbReference>
<gene>
    <name evidence="8" type="ORF">AFM12_02415</name>
</gene>
<keyword evidence="2 4" id="KW-0479">Metal-binding</keyword>
<dbReference type="PANTHER" id="PTHR35008:SF9">
    <property type="entry name" value="CYTOCHROME C DOMAIN-CONTAINING PROTEIN"/>
    <property type="match status" value="1"/>
</dbReference>
<name>A0A0P7C5N4_9BACT</name>
<feature type="region of interest" description="Disordered" evidence="5">
    <location>
        <begin position="295"/>
        <end position="318"/>
    </location>
</feature>
<keyword evidence="6" id="KW-0812">Transmembrane</keyword>
<dbReference type="GO" id="GO:0009055">
    <property type="term" value="F:electron transfer activity"/>
    <property type="evidence" value="ECO:0007669"/>
    <property type="project" value="InterPro"/>
</dbReference>
<feature type="transmembrane region" description="Helical" evidence="6">
    <location>
        <begin position="20"/>
        <end position="38"/>
    </location>
</feature>
<dbReference type="Pfam" id="PF00034">
    <property type="entry name" value="Cytochrom_C"/>
    <property type="match status" value="1"/>
</dbReference>
<proteinExistence type="predicted"/>
<comment type="caution">
    <text evidence="8">The sequence shown here is derived from an EMBL/GenBank/DDBJ whole genome shotgun (WGS) entry which is preliminary data.</text>
</comment>
<accession>A0A0P7C5N4</accession>
<keyword evidence="1 4" id="KW-0349">Heme</keyword>
<keyword evidence="9" id="KW-1185">Reference proteome</keyword>